<dbReference type="GO" id="GO:0005829">
    <property type="term" value="C:cytosol"/>
    <property type="evidence" value="ECO:0007669"/>
    <property type="project" value="TreeGrafter"/>
</dbReference>
<dbReference type="GO" id="GO:0051156">
    <property type="term" value="P:glucose 6-phosphate metabolic process"/>
    <property type="evidence" value="ECO:0007669"/>
    <property type="project" value="TreeGrafter"/>
</dbReference>
<dbReference type="RefSeq" id="WP_005604654.1">
    <property type="nucleotide sequence ID" value="NZ_GG663525.1"/>
</dbReference>
<dbReference type="InterPro" id="IPR046348">
    <property type="entry name" value="SIS_dom_sf"/>
</dbReference>
<evidence type="ECO:0000313" key="10">
    <source>
        <dbReference type="EMBL" id="EFF67377.1"/>
    </source>
</evidence>
<comment type="subcellular location">
    <subcellularLocation>
        <location evidence="8">Cytoplasm</location>
    </subcellularLocation>
</comment>
<dbReference type="HAMAP" id="MF_00473">
    <property type="entry name" value="G6P_isomerase"/>
    <property type="match status" value="1"/>
</dbReference>
<dbReference type="Pfam" id="PF00342">
    <property type="entry name" value="PGI"/>
    <property type="match status" value="1"/>
</dbReference>
<gene>
    <name evidence="8 10" type="primary">pgi</name>
    <name evidence="10" type="ORF">BUTYVIB_02460</name>
</gene>
<dbReference type="GO" id="GO:0097367">
    <property type="term" value="F:carbohydrate derivative binding"/>
    <property type="evidence" value="ECO:0007669"/>
    <property type="project" value="InterPro"/>
</dbReference>
<dbReference type="STRING" id="45851.BHV86_01510"/>
<dbReference type="HOGENOM" id="CLU_037303_0_1_9"/>
<evidence type="ECO:0000256" key="9">
    <source>
        <dbReference type="RuleBase" id="RU000612"/>
    </source>
</evidence>
<dbReference type="GO" id="GO:0004347">
    <property type="term" value="F:glucose-6-phosphate isomerase activity"/>
    <property type="evidence" value="ECO:0007669"/>
    <property type="project" value="UniProtKB-UniRule"/>
</dbReference>
<feature type="active site" evidence="8">
    <location>
        <position position="425"/>
    </location>
</feature>
<reference evidence="10 11" key="1">
    <citation type="submission" date="2010-02" db="EMBL/GenBank/DDBJ databases">
        <authorList>
            <person name="Weinstock G."/>
            <person name="Sodergren E."/>
            <person name="Clifton S."/>
            <person name="Fulton L."/>
            <person name="Fulton B."/>
            <person name="Courtney L."/>
            <person name="Fronick C."/>
            <person name="Harrison M."/>
            <person name="Strong C."/>
            <person name="Farmer C."/>
            <person name="Delahaunty K."/>
            <person name="Markovic C."/>
            <person name="Hall O."/>
            <person name="Minx P."/>
            <person name="Tomlinson C."/>
            <person name="Mitreva M."/>
            <person name="Nelson J."/>
            <person name="Hou S."/>
            <person name="Wollam A."/>
            <person name="Pepin K.H."/>
            <person name="Johnson M."/>
            <person name="Bhonagiri V."/>
            <person name="Zhang X."/>
            <person name="Suruliraj S."/>
            <person name="Warren W."/>
            <person name="Chinwalla A."/>
            <person name="Mardis E.R."/>
            <person name="Wilson R.K."/>
        </authorList>
    </citation>
    <scope>NUCLEOTIDE SEQUENCE [LARGE SCALE GENOMIC DNA]</scope>
    <source>
        <strain evidence="10 11">DSM 2876</strain>
    </source>
</reference>
<dbReference type="FunFam" id="3.40.50.10490:FF:000015">
    <property type="entry name" value="Glucose-6-phosphate isomerase"/>
    <property type="match status" value="1"/>
</dbReference>
<dbReference type="Gene3D" id="3.40.50.10490">
    <property type="entry name" value="Glucose-6-phosphate isomerase like protein, domain 1"/>
    <property type="match status" value="3"/>
</dbReference>
<evidence type="ECO:0000313" key="11">
    <source>
        <dbReference type="Proteomes" id="UP000006238"/>
    </source>
</evidence>
<dbReference type="PANTHER" id="PTHR11469:SF1">
    <property type="entry name" value="GLUCOSE-6-PHOSPHATE ISOMERASE"/>
    <property type="match status" value="1"/>
</dbReference>
<feature type="active site" description="Proton donor" evidence="8">
    <location>
        <position position="290"/>
    </location>
</feature>
<dbReference type="InterPro" id="IPR001672">
    <property type="entry name" value="G6P_Isomerase"/>
</dbReference>
<dbReference type="InterPro" id="IPR035476">
    <property type="entry name" value="SIS_PGI_1"/>
</dbReference>
<dbReference type="PROSITE" id="PS51463">
    <property type="entry name" value="P_GLUCOSE_ISOMERASE_3"/>
    <property type="match status" value="1"/>
</dbReference>
<dbReference type="CDD" id="cd05015">
    <property type="entry name" value="SIS_PGI_1"/>
    <property type="match status" value="1"/>
</dbReference>
<keyword evidence="11" id="KW-1185">Reference proteome</keyword>
<comment type="function">
    <text evidence="8">Catalyzes the reversible isomerization of glucose-6-phosphate to fructose-6-phosphate.</text>
</comment>
<dbReference type="EC" id="5.3.1.9" evidence="8"/>
<dbReference type="InterPro" id="IPR018189">
    <property type="entry name" value="Phosphoglucose_isomerase_CS"/>
</dbReference>
<dbReference type="PROSITE" id="PS00765">
    <property type="entry name" value="P_GLUCOSE_ISOMERASE_1"/>
    <property type="match status" value="1"/>
</dbReference>
<comment type="caution">
    <text evidence="8">Lacks conserved residue(s) required for the propagation of feature annotation.</text>
</comment>
<evidence type="ECO:0000256" key="7">
    <source>
        <dbReference type="ARBA" id="ARBA00029321"/>
    </source>
</evidence>
<dbReference type="NCBIfam" id="NF010697">
    <property type="entry name" value="PRK14097.1"/>
    <property type="match status" value="1"/>
</dbReference>
<evidence type="ECO:0000256" key="1">
    <source>
        <dbReference type="ARBA" id="ARBA00004926"/>
    </source>
</evidence>
<dbReference type="CDD" id="cd05016">
    <property type="entry name" value="SIS_PGI_2"/>
    <property type="match status" value="1"/>
</dbReference>
<comment type="pathway">
    <text evidence="8">Carbohydrate biosynthesis; gluconeogenesis.</text>
</comment>
<keyword evidence="4 8" id="KW-0963">Cytoplasm</keyword>
<dbReference type="InterPro" id="IPR035482">
    <property type="entry name" value="SIS_PGI_2"/>
</dbReference>
<comment type="similarity">
    <text evidence="2 8 9">Belongs to the GPI family.</text>
</comment>
<keyword evidence="5 8" id="KW-0324">Glycolysis</keyword>
<dbReference type="AlphaFoldDB" id="D4S308"/>
<dbReference type="PRINTS" id="PR00662">
    <property type="entry name" value="G6PISOMERASE"/>
</dbReference>
<dbReference type="EMBL" id="ABWN01000042">
    <property type="protein sequence ID" value="EFF67377.1"/>
    <property type="molecule type" value="Genomic_DNA"/>
</dbReference>
<dbReference type="UniPathway" id="UPA00109">
    <property type="reaction ID" value="UER00181"/>
</dbReference>
<comment type="pathway">
    <text evidence="1 8 9">Carbohydrate degradation; glycolysis; D-glyceraldehyde 3-phosphate and glycerone phosphate from D-glucose: step 2/4.</text>
</comment>
<dbReference type="eggNOG" id="COG0166">
    <property type="taxonomic scope" value="Bacteria"/>
</dbReference>
<evidence type="ECO:0000256" key="2">
    <source>
        <dbReference type="ARBA" id="ARBA00006604"/>
    </source>
</evidence>
<proteinExistence type="inferred from homology"/>
<evidence type="ECO:0000256" key="8">
    <source>
        <dbReference type="HAMAP-Rule" id="MF_00473"/>
    </source>
</evidence>
<dbReference type="GeneID" id="98917122"/>
<evidence type="ECO:0000256" key="6">
    <source>
        <dbReference type="ARBA" id="ARBA00023235"/>
    </source>
</evidence>
<dbReference type="PANTHER" id="PTHR11469">
    <property type="entry name" value="GLUCOSE-6-PHOSPHATE ISOMERASE"/>
    <property type="match status" value="1"/>
</dbReference>
<dbReference type="Proteomes" id="UP000006238">
    <property type="component" value="Unassembled WGS sequence"/>
</dbReference>
<evidence type="ECO:0000256" key="4">
    <source>
        <dbReference type="ARBA" id="ARBA00022490"/>
    </source>
</evidence>
<keyword evidence="3 8" id="KW-0312">Gluconeogenesis</keyword>
<sequence length="450" mass="49954">MAKITFDYSKASGFVADHEMEYMKKIANDAKDVLVSKTGAGNDFLGWIDLPVNYDKDEFARIKKAAKKIQADSEVLVVIGIGGSYLGARAAIEFLRHGFYNNIDKSLRNTPEIYYVGNNISSTYISGLIDVIGNRDFSVNIISKSGTTTEPAIAFRIFKEMLEKKYGHDEAVKRIYATTDKAKGALKNLATEEGYETFVVPDDVGGRFSVLTAVGLLPIAVSGADLDKLMEGAAEGRKLALETPFEDNDAMKYAAVRNCLLRKGRNVEIVANYEPALHYVGEWWKQLFGESEGKDNKGIFPAACDFTTDLHSLGQFIQDGTRMMFETVMNVETPRTELVIGQESTDLDGLNYLAGRTVDFVNKSAMKGVIVAHTDGNVPNLMVNIPEQNEFYLGELFYFYEFACGISGYILGVNPFNQPGVESYKKNMFALLGKPGYEKEREEILARLEK</sequence>
<comment type="catalytic activity">
    <reaction evidence="7 8 9">
        <text>alpha-D-glucose 6-phosphate = beta-D-fructose 6-phosphate</text>
        <dbReference type="Rhea" id="RHEA:11816"/>
        <dbReference type="ChEBI" id="CHEBI:57634"/>
        <dbReference type="ChEBI" id="CHEBI:58225"/>
        <dbReference type="EC" id="5.3.1.9"/>
    </reaction>
</comment>
<evidence type="ECO:0000256" key="3">
    <source>
        <dbReference type="ARBA" id="ARBA00022432"/>
    </source>
</evidence>
<dbReference type="UniPathway" id="UPA00138"/>
<evidence type="ECO:0000256" key="5">
    <source>
        <dbReference type="ARBA" id="ARBA00023152"/>
    </source>
</evidence>
<protein>
    <recommendedName>
        <fullName evidence="8">Glucose-6-phosphate isomerase</fullName>
        <shortName evidence="8">GPI</shortName>
        <ecNumber evidence="8">5.3.1.9</ecNumber>
    </recommendedName>
    <alternativeName>
        <fullName evidence="8">Phosphoglucose isomerase</fullName>
        <shortName evidence="8">PGI</shortName>
    </alternativeName>
    <alternativeName>
        <fullName evidence="8">Phosphohexose isomerase</fullName>
        <shortName evidence="8">PHI</shortName>
    </alternativeName>
</protein>
<name>D4S308_9FIRM</name>
<dbReference type="PROSITE" id="PS00174">
    <property type="entry name" value="P_GLUCOSE_ISOMERASE_2"/>
    <property type="match status" value="1"/>
</dbReference>
<keyword evidence="6 8" id="KW-0413">Isomerase</keyword>
<dbReference type="SUPFAM" id="SSF53697">
    <property type="entry name" value="SIS domain"/>
    <property type="match status" value="1"/>
</dbReference>
<accession>D4S308</accession>
<comment type="caution">
    <text evidence="10">The sequence shown here is derived from an EMBL/GenBank/DDBJ whole genome shotgun (WGS) entry which is preliminary data.</text>
</comment>
<dbReference type="GO" id="GO:0048029">
    <property type="term" value="F:monosaccharide binding"/>
    <property type="evidence" value="ECO:0007669"/>
    <property type="project" value="TreeGrafter"/>
</dbReference>
<organism evidence="10 11">
    <name type="scientific">Eshraghiella crossota DSM 2876</name>
    <dbReference type="NCBI Taxonomy" id="511680"/>
    <lineage>
        <taxon>Bacteria</taxon>
        <taxon>Bacillati</taxon>
        <taxon>Bacillota</taxon>
        <taxon>Clostridia</taxon>
        <taxon>Lachnospirales</taxon>
        <taxon>Lachnospiraceae</taxon>
        <taxon>Eshraghiella</taxon>
    </lineage>
</organism>
<dbReference type="FunFam" id="3.40.50.10490:FF:000016">
    <property type="entry name" value="Glucose-6-phosphate isomerase"/>
    <property type="match status" value="1"/>
</dbReference>
<dbReference type="GO" id="GO:0006094">
    <property type="term" value="P:gluconeogenesis"/>
    <property type="evidence" value="ECO:0007669"/>
    <property type="project" value="UniProtKB-UniRule"/>
</dbReference>
<dbReference type="GO" id="GO:0006096">
    <property type="term" value="P:glycolytic process"/>
    <property type="evidence" value="ECO:0007669"/>
    <property type="project" value="UniProtKB-UniRule"/>
</dbReference>